<keyword evidence="2 4" id="KW-0238">DNA-binding</keyword>
<evidence type="ECO:0000313" key="6">
    <source>
        <dbReference type="EMBL" id="KRN01811.1"/>
    </source>
</evidence>
<evidence type="ECO:0000256" key="4">
    <source>
        <dbReference type="PROSITE-ProRule" id="PRU00335"/>
    </source>
</evidence>
<dbReference type="Pfam" id="PF16859">
    <property type="entry name" value="TetR_C_11"/>
    <property type="match status" value="1"/>
</dbReference>
<dbReference type="GO" id="GO:0003700">
    <property type="term" value="F:DNA-binding transcription factor activity"/>
    <property type="evidence" value="ECO:0007669"/>
    <property type="project" value="TreeGrafter"/>
</dbReference>
<dbReference type="Gene3D" id="1.10.10.60">
    <property type="entry name" value="Homeodomain-like"/>
    <property type="match status" value="1"/>
</dbReference>
<comment type="caution">
    <text evidence="6">The sequence shown here is derived from an EMBL/GenBank/DDBJ whole genome shotgun (WGS) entry which is preliminary data.</text>
</comment>
<name>A0A0R2DEV5_9LACO</name>
<evidence type="ECO:0000256" key="2">
    <source>
        <dbReference type="ARBA" id="ARBA00023125"/>
    </source>
</evidence>
<dbReference type="InterPro" id="IPR011075">
    <property type="entry name" value="TetR_C"/>
</dbReference>
<dbReference type="GO" id="GO:0000976">
    <property type="term" value="F:transcription cis-regulatory region binding"/>
    <property type="evidence" value="ECO:0007669"/>
    <property type="project" value="TreeGrafter"/>
</dbReference>
<evidence type="ECO:0000313" key="7">
    <source>
        <dbReference type="Proteomes" id="UP000051589"/>
    </source>
</evidence>
<protein>
    <submittedName>
        <fullName evidence="6">Transcriptional regulator, AcrR family</fullName>
    </submittedName>
</protein>
<dbReference type="OrthoDB" id="9796019at2"/>
<sequence>MSEKKTRRRGAALEAAILKVAWDQLQAQGYQALTIEGVAAGAATTKTVLYRRWPDKAHLVIATIRKFGNLVSYQVPDTGTFRGDLLDLFGQLASVLDTLKGETFRGLLSDRLKQVKFDQILDRLNNDNALASYVQPILDHAAARGEISQARWPERVVNLPGILLLNEIFSRRELTLAAQTAMVDEILLPVFSVKQ</sequence>
<keyword evidence="7" id="KW-1185">Reference proteome</keyword>
<dbReference type="AlphaFoldDB" id="A0A0R2DEV5"/>
<dbReference type="PANTHER" id="PTHR30055">
    <property type="entry name" value="HTH-TYPE TRANSCRIPTIONAL REGULATOR RUTR"/>
    <property type="match status" value="1"/>
</dbReference>
<dbReference type="RefSeq" id="WP_061776757.1">
    <property type="nucleotide sequence ID" value="NZ_AYZH01000014.1"/>
</dbReference>
<dbReference type="PROSITE" id="PS50977">
    <property type="entry name" value="HTH_TETR_2"/>
    <property type="match status" value="1"/>
</dbReference>
<keyword evidence="1" id="KW-0805">Transcription regulation</keyword>
<dbReference type="STRING" id="1423803.FD13_GL000518"/>
<proteinExistence type="predicted"/>
<gene>
    <name evidence="6" type="ORF">FD13_GL000518</name>
</gene>
<dbReference type="SUPFAM" id="SSF46689">
    <property type="entry name" value="Homeodomain-like"/>
    <property type="match status" value="1"/>
</dbReference>
<dbReference type="EMBL" id="AYZH01000014">
    <property type="protein sequence ID" value="KRN01811.1"/>
    <property type="molecule type" value="Genomic_DNA"/>
</dbReference>
<evidence type="ECO:0000259" key="5">
    <source>
        <dbReference type="PROSITE" id="PS50977"/>
    </source>
</evidence>
<dbReference type="InterPro" id="IPR001647">
    <property type="entry name" value="HTH_TetR"/>
</dbReference>
<keyword evidence="3" id="KW-0804">Transcription</keyword>
<dbReference type="PANTHER" id="PTHR30055:SF148">
    <property type="entry name" value="TETR-FAMILY TRANSCRIPTIONAL REGULATOR"/>
    <property type="match status" value="1"/>
</dbReference>
<evidence type="ECO:0000256" key="3">
    <source>
        <dbReference type="ARBA" id="ARBA00023163"/>
    </source>
</evidence>
<dbReference type="Proteomes" id="UP000051589">
    <property type="component" value="Unassembled WGS sequence"/>
</dbReference>
<feature type="domain" description="HTH tetR-type" evidence="5">
    <location>
        <begin position="11"/>
        <end position="71"/>
    </location>
</feature>
<feature type="DNA-binding region" description="H-T-H motif" evidence="4">
    <location>
        <begin position="34"/>
        <end position="53"/>
    </location>
</feature>
<reference evidence="6 7" key="1">
    <citation type="journal article" date="2015" name="Genome Announc.">
        <title>Expanding the biotechnology potential of lactobacilli through comparative genomics of 213 strains and associated genera.</title>
        <authorList>
            <person name="Sun Z."/>
            <person name="Harris H.M."/>
            <person name="McCann A."/>
            <person name="Guo C."/>
            <person name="Argimon S."/>
            <person name="Zhang W."/>
            <person name="Yang X."/>
            <person name="Jeffery I.B."/>
            <person name="Cooney J.C."/>
            <person name="Kagawa T.F."/>
            <person name="Liu W."/>
            <person name="Song Y."/>
            <person name="Salvetti E."/>
            <person name="Wrobel A."/>
            <person name="Rasinkangas P."/>
            <person name="Parkhill J."/>
            <person name="Rea M.C."/>
            <person name="O'Sullivan O."/>
            <person name="Ritari J."/>
            <person name="Douillard F.P."/>
            <person name="Paul Ross R."/>
            <person name="Yang R."/>
            <person name="Briner A.E."/>
            <person name="Felis G.E."/>
            <person name="de Vos W.M."/>
            <person name="Barrangou R."/>
            <person name="Klaenhammer T.R."/>
            <person name="Caufield P.W."/>
            <person name="Cui Y."/>
            <person name="Zhang H."/>
            <person name="O'Toole P.W."/>
        </authorList>
    </citation>
    <scope>NUCLEOTIDE SEQUENCE [LARGE SCALE GENOMIC DNA]</scope>
    <source>
        <strain evidence="6 7">DSM 21775</strain>
    </source>
</reference>
<dbReference type="PATRIC" id="fig|1423803.3.peg.514"/>
<dbReference type="SUPFAM" id="SSF48498">
    <property type="entry name" value="Tetracyclin repressor-like, C-terminal domain"/>
    <property type="match status" value="1"/>
</dbReference>
<dbReference type="InterPro" id="IPR036271">
    <property type="entry name" value="Tet_transcr_reg_TetR-rel_C_sf"/>
</dbReference>
<dbReference type="Pfam" id="PF00440">
    <property type="entry name" value="TetR_N"/>
    <property type="match status" value="1"/>
</dbReference>
<organism evidence="6 7">
    <name type="scientific">Levilactobacillus senmaizukei DSM 21775 = NBRC 103853</name>
    <dbReference type="NCBI Taxonomy" id="1423803"/>
    <lineage>
        <taxon>Bacteria</taxon>
        <taxon>Bacillati</taxon>
        <taxon>Bacillota</taxon>
        <taxon>Bacilli</taxon>
        <taxon>Lactobacillales</taxon>
        <taxon>Lactobacillaceae</taxon>
        <taxon>Levilactobacillus</taxon>
    </lineage>
</organism>
<accession>A0A0R2DEV5</accession>
<dbReference type="InterPro" id="IPR009057">
    <property type="entry name" value="Homeodomain-like_sf"/>
</dbReference>
<evidence type="ECO:0000256" key="1">
    <source>
        <dbReference type="ARBA" id="ARBA00023015"/>
    </source>
</evidence>
<dbReference type="InterPro" id="IPR050109">
    <property type="entry name" value="HTH-type_TetR-like_transc_reg"/>
</dbReference>
<dbReference type="Gene3D" id="1.10.357.10">
    <property type="entry name" value="Tetracycline Repressor, domain 2"/>
    <property type="match status" value="1"/>
</dbReference>